<dbReference type="GO" id="GO:0042626">
    <property type="term" value="F:ATPase-coupled transmembrane transporter activity"/>
    <property type="evidence" value="ECO:0007669"/>
    <property type="project" value="TreeGrafter"/>
</dbReference>
<keyword evidence="3" id="KW-1003">Cell membrane</keyword>
<accession>A0A7Y4P797</accession>
<dbReference type="Gene3D" id="3.40.50.300">
    <property type="entry name" value="P-loop containing nucleotide triphosphate hydrolases"/>
    <property type="match status" value="1"/>
</dbReference>
<gene>
    <name evidence="7" type="ORF">HKX40_10310</name>
</gene>
<evidence type="ECO:0000256" key="1">
    <source>
        <dbReference type="ARBA" id="ARBA00005417"/>
    </source>
</evidence>
<reference evidence="7 8" key="1">
    <citation type="submission" date="2020-05" db="EMBL/GenBank/DDBJ databases">
        <authorList>
            <person name="Niu N."/>
        </authorList>
    </citation>
    <scope>NUCLEOTIDE SEQUENCE [LARGE SCALE GENOMIC DNA]</scope>
    <source>
        <strain evidence="7 8">LMG10982</strain>
    </source>
</reference>
<dbReference type="AlphaFoldDB" id="A0A7Y4P797"/>
<keyword evidence="2" id="KW-0813">Transport</keyword>
<dbReference type="SUPFAM" id="SSF52540">
    <property type="entry name" value="P-loop containing nucleoside triphosphate hydrolases"/>
    <property type="match status" value="1"/>
</dbReference>
<dbReference type="CDD" id="cd03225">
    <property type="entry name" value="ABC_cobalt_CbiO_domain1"/>
    <property type="match status" value="1"/>
</dbReference>
<proteinExistence type="inferred from homology"/>
<evidence type="ECO:0000256" key="2">
    <source>
        <dbReference type="ARBA" id="ARBA00022448"/>
    </source>
</evidence>
<dbReference type="EMBL" id="JABGBO010000013">
    <property type="protein sequence ID" value="NOL50520.1"/>
    <property type="molecule type" value="Genomic_DNA"/>
</dbReference>
<keyword evidence="3" id="KW-0472">Membrane</keyword>
<dbReference type="SMART" id="SM00382">
    <property type="entry name" value="AAA"/>
    <property type="match status" value="1"/>
</dbReference>
<dbReference type="InterPro" id="IPR003593">
    <property type="entry name" value="AAA+_ATPase"/>
</dbReference>
<evidence type="ECO:0000313" key="7">
    <source>
        <dbReference type="EMBL" id="NOL50520.1"/>
    </source>
</evidence>
<dbReference type="Pfam" id="PF00005">
    <property type="entry name" value="ABC_tran"/>
    <property type="match status" value="1"/>
</dbReference>
<evidence type="ECO:0000313" key="8">
    <source>
        <dbReference type="Proteomes" id="UP000541421"/>
    </source>
</evidence>
<name>A0A7Y4P797_9BURK</name>
<dbReference type="GO" id="GO:0016887">
    <property type="term" value="F:ATP hydrolysis activity"/>
    <property type="evidence" value="ECO:0007669"/>
    <property type="project" value="InterPro"/>
</dbReference>
<protein>
    <submittedName>
        <fullName evidence="7">Energy-coupling factor ABC transporter ATP-binding protein</fullName>
    </submittedName>
</protein>
<dbReference type="Proteomes" id="UP000541421">
    <property type="component" value="Unassembled WGS sequence"/>
</dbReference>
<dbReference type="InterPro" id="IPR003439">
    <property type="entry name" value="ABC_transporter-like_ATP-bd"/>
</dbReference>
<feature type="domain" description="ABC transporter" evidence="6">
    <location>
        <begin position="1"/>
        <end position="220"/>
    </location>
</feature>
<evidence type="ECO:0000259" key="6">
    <source>
        <dbReference type="PROSITE" id="PS50893"/>
    </source>
</evidence>
<evidence type="ECO:0000256" key="3">
    <source>
        <dbReference type="ARBA" id="ARBA00022475"/>
    </source>
</evidence>
<keyword evidence="8" id="KW-1185">Reference proteome</keyword>
<dbReference type="InterPro" id="IPR050095">
    <property type="entry name" value="ECF_ABC_transporter_ATP-bd"/>
</dbReference>
<evidence type="ECO:0000256" key="5">
    <source>
        <dbReference type="ARBA" id="ARBA00022840"/>
    </source>
</evidence>
<dbReference type="GO" id="GO:0005524">
    <property type="term" value="F:ATP binding"/>
    <property type="evidence" value="ECO:0007669"/>
    <property type="project" value="UniProtKB-KW"/>
</dbReference>
<comment type="caution">
    <text evidence="7">The sequence shown here is derived from an EMBL/GenBank/DDBJ whole genome shotgun (WGS) entry which is preliminary data.</text>
</comment>
<dbReference type="PANTHER" id="PTHR43553">
    <property type="entry name" value="HEAVY METAL TRANSPORTER"/>
    <property type="match status" value="1"/>
</dbReference>
<keyword evidence="5 7" id="KW-0067">ATP-binding</keyword>
<dbReference type="InterPro" id="IPR027417">
    <property type="entry name" value="P-loop_NTPase"/>
</dbReference>
<keyword evidence="4" id="KW-0547">Nucleotide-binding</keyword>
<organism evidence="7 8">
    <name type="scientific">Pelistega europaea</name>
    <dbReference type="NCBI Taxonomy" id="106147"/>
    <lineage>
        <taxon>Bacteria</taxon>
        <taxon>Pseudomonadati</taxon>
        <taxon>Pseudomonadota</taxon>
        <taxon>Betaproteobacteria</taxon>
        <taxon>Burkholderiales</taxon>
        <taxon>Alcaligenaceae</taxon>
        <taxon>Pelistega</taxon>
    </lineage>
</organism>
<dbReference type="PROSITE" id="PS50893">
    <property type="entry name" value="ABC_TRANSPORTER_2"/>
    <property type="match status" value="1"/>
</dbReference>
<dbReference type="RefSeq" id="WP_171589504.1">
    <property type="nucleotide sequence ID" value="NZ_JABGBO010000013.1"/>
</dbReference>
<dbReference type="InterPro" id="IPR015856">
    <property type="entry name" value="ABC_transpr_CbiO/EcfA_su"/>
</dbReference>
<evidence type="ECO:0000256" key="4">
    <source>
        <dbReference type="ARBA" id="ARBA00022741"/>
    </source>
</evidence>
<comment type="similarity">
    <text evidence="1">Belongs to the ABC transporter superfamily.</text>
</comment>
<dbReference type="PANTHER" id="PTHR43553:SF24">
    <property type="entry name" value="ENERGY-COUPLING FACTOR TRANSPORTER ATP-BINDING PROTEIN ECFA1"/>
    <property type="match status" value="1"/>
</dbReference>
<dbReference type="GO" id="GO:0043190">
    <property type="term" value="C:ATP-binding cassette (ABC) transporter complex"/>
    <property type="evidence" value="ECO:0007669"/>
    <property type="project" value="TreeGrafter"/>
</dbReference>
<sequence>MTVLDVRQLSIHYHQHPVIHQLSFTLDEQQCLCLRGEIGSGKTTLLLSLLGFVPITTGSIYWFGNPYKKEQDFVTLRGSKVGICFQNASEQLFGPTVLDDVAFGPLNQGLAKEQAYQIAHEQLARLGIATLQNRSVNTLSGGEQNFTAIAGALAMKPDVLLLDEPTNGLDSRNRDKLMQLLKELQLPLLITSHDEYFIKKMADDYISLKRLDYPDTDNRV</sequence>